<dbReference type="Proteomes" id="UP000298416">
    <property type="component" value="Unassembled WGS sequence"/>
</dbReference>
<dbReference type="AlphaFoldDB" id="A0A8X8WLI8"/>
<evidence type="ECO:0000256" key="1">
    <source>
        <dbReference type="SAM" id="MobiDB-lite"/>
    </source>
</evidence>
<accession>A0A8X8WLI8</accession>
<protein>
    <submittedName>
        <fullName evidence="2">Uncharacterized protein</fullName>
    </submittedName>
</protein>
<gene>
    <name evidence="2" type="ORF">SASPL_143281</name>
</gene>
<name>A0A8X8WLI8_SALSN</name>
<reference evidence="2" key="2">
    <citation type="submission" date="2020-08" db="EMBL/GenBank/DDBJ databases">
        <title>Plant Genome Project.</title>
        <authorList>
            <person name="Zhang R.-G."/>
        </authorList>
    </citation>
    <scope>NUCLEOTIDE SEQUENCE</scope>
    <source>
        <strain evidence="2">Huo1</strain>
        <tissue evidence="2">Leaf</tissue>
    </source>
</reference>
<keyword evidence="3" id="KW-1185">Reference proteome</keyword>
<proteinExistence type="predicted"/>
<feature type="compositionally biased region" description="Polar residues" evidence="1">
    <location>
        <begin position="151"/>
        <end position="179"/>
    </location>
</feature>
<evidence type="ECO:0000313" key="3">
    <source>
        <dbReference type="Proteomes" id="UP000298416"/>
    </source>
</evidence>
<organism evidence="2">
    <name type="scientific">Salvia splendens</name>
    <name type="common">Scarlet sage</name>
    <dbReference type="NCBI Taxonomy" id="180675"/>
    <lineage>
        <taxon>Eukaryota</taxon>
        <taxon>Viridiplantae</taxon>
        <taxon>Streptophyta</taxon>
        <taxon>Embryophyta</taxon>
        <taxon>Tracheophyta</taxon>
        <taxon>Spermatophyta</taxon>
        <taxon>Magnoliopsida</taxon>
        <taxon>eudicotyledons</taxon>
        <taxon>Gunneridae</taxon>
        <taxon>Pentapetalae</taxon>
        <taxon>asterids</taxon>
        <taxon>lamiids</taxon>
        <taxon>Lamiales</taxon>
        <taxon>Lamiaceae</taxon>
        <taxon>Nepetoideae</taxon>
        <taxon>Mentheae</taxon>
        <taxon>Salviinae</taxon>
        <taxon>Salvia</taxon>
        <taxon>Salvia subgen. Calosphace</taxon>
        <taxon>core Calosphace</taxon>
    </lineage>
</organism>
<comment type="caution">
    <text evidence="2">The sequence shown here is derived from an EMBL/GenBank/DDBJ whole genome shotgun (WGS) entry which is preliminary data.</text>
</comment>
<dbReference type="EMBL" id="PNBA02000016">
    <property type="protein sequence ID" value="KAG6397117.1"/>
    <property type="molecule type" value="Genomic_DNA"/>
</dbReference>
<reference evidence="2" key="1">
    <citation type="submission" date="2018-01" db="EMBL/GenBank/DDBJ databases">
        <authorList>
            <person name="Mao J.F."/>
        </authorList>
    </citation>
    <scope>NUCLEOTIDE SEQUENCE</scope>
    <source>
        <strain evidence="2">Huo1</strain>
        <tissue evidence="2">Leaf</tissue>
    </source>
</reference>
<sequence>MVVLIYLCIEIVSDEICNKASSCALKLLMQMLEASKKSRLKAIKAGAICMLVELRPESSRSKCERIMQLINFAFVTVFHTNASTPSGFASSIHDRFAIAASSINRNLHQILDRSAAASVFAIPSIHDLPQLSSMENSTREIHQHLDGVGKTPTNSAVEDGSSSTNNEDGLGSTSINDGSIMNDLRNPRGSLFDTDSDSDSEPESNNTADEALEKHASTIYSDSGFKLIQSEIEEAVDNVTIVTLSNIGENEIYVVNDKFSKNWTVSYSTSFDSYACSCKMFGRIGLAVHCGFDDDIETFIVVDETKQEYRDMHGDFYDIARLIEGDGDKIRAFRQIMAEGRKEVLVL</sequence>
<feature type="region of interest" description="Disordered" evidence="1">
    <location>
        <begin position="145"/>
        <end position="209"/>
    </location>
</feature>
<evidence type="ECO:0000313" key="2">
    <source>
        <dbReference type="EMBL" id="KAG6397117.1"/>
    </source>
</evidence>